<dbReference type="GO" id="GO:0006352">
    <property type="term" value="P:DNA-templated transcription initiation"/>
    <property type="evidence" value="ECO:0007669"/>
    <property type="project" value="InterPro"/>
</dbReference>
<feature type="domain" description="RNA polymerase sigma-70 region 2" evidence="5">
    <location>
        <begin position="21"/>
        <end position="88"/>
    </location>
</feature>
<dbReference type="SUPFAM" id="SSF88659">
    <property type="entry name" value="Sigma3 and sigma4 domains of RNA polymerase sigma factors"/>
    <property type="match status" value="1"/>
</dbReference>
<evidence type="ECO:0000259" key="5">
    <source>
        <dbReference type="Pfam" id="PF04542"/>
    </source>
</evidence>
<keyword evidence="4" id="KW-0804">Transcription</keyword>
<sequence>MDETRLMKSWQAGDEGAFTELYQLYKTPAIRAAYLITGSQCDSENVLQDTFLKCYQSIGSLRDAEGFKSWFYRILTRTAWDYCKKRDRESPVADVFDAYQAKEPKGRSTLDILTDQEQEHELLAAINRLPLKQKTVIILYYYNELSVGEIAAATGALTGTVKSRLFMARQNLRGYLADAGKGETYHGLPKISNRA</sequence>
<gene>
    <name evidence="7" type="ORF">IAB00_06760</name>
</gene>
<dbReference type="CDD" id="cd06171">
    <property type="entry name" value="Sigma70_r4"/>
    <property type="match status" value="1"/>
</dbReference>
<dbReference type="InterPro" id="IPR036388">
    <property type="entry name" value="WH-like_DNA-bd_sf"/>
</dbReference>
<keyword evidence="3" id="KW-0731">Sigma factor</keyword>
<dbReference type="NCBIfam" id="TIGR02937">
    <property type="entry name" value="sigma70-ECF"/>
    <property type="match status" value="1"/>
</dbReference>
<dbReference type="SUPFAM" id="SSF88946">
    <property type="entry name" value="Sigma2 domain of RNA polymerase sigma factors"/>
    <property type="match status" value="1"/>
</dbReference>
<dbReference type="PANTHER" id="PTHR43133:SF60">
    <property type="entry name" value="RNA POLYMERASE SIGMA FACTOR SIGV"/>
    <property type="match status" value="1"/>
</dbReference>
<dbReference type="GO" id="GO:0003677">
    <property type="term" value="F:DNA binding"/>
    <property type="evidence" value="ECO:0007669"/>
    <property type="project" value="InterPro"/>
</dbReference>
<accession>A0A9D1KZS4</accession>
<dbReference type="InterPro" id="IPR014284">
    <property type="entry name" value="RNA_pol_sigma-70_dom"/>
</dbReference>
<comment type="similarity">
    <text evidence="1">Belongs to the sigma-70 factor family. ECF subfamily.</text>
</comment>
<dbReference type="InterPro" id="IPR039425">
    <property type="entry name" value="RNA_pol_sigma-70-like"/>
</dbReference>
<organism evidence="7 8">
    <name type="scientific">Candidatus Avidehalobacter gallistercoris</name>
    <dbReference type="NCBI Taxonomy" id="2840694"/>
    <lineage>
        <taxon>Bacteria</taxon>
        <taxon>Bacillati</taxon>
        <taxon>Bacillota</taxon>
        <taxon>Clostridia</taxon>
        <taxon>Eubacteriales</taxon>
        <taxon>Peptococcaceae</taxon>
        <taxon>Peptococcaceae incertae sedis</taxon>
        <taxon>Candidatus Avidehalobacter</taxon>
    </lineage>
</organism>
<evidence type="ECO:0000256" key="1">
    <source>
        <dbReference type="ARBA" id="ARBA00010641"/>
    </source>
</evidence>
<evidence type="ECO:0000259" key="6">
    <source>
        <dbReference type="Pfam" id="PF08281"/>
    </source>
</evidence>
<evidence type="ECO:0000313" key="8">
    <source>
        <dbReference type="Proteomes" id="UP000824124"/>
    </source>
</evidence>
<dbReference type="InterPro" id="IPR013249">
    <property type="entry name" value="RNA_pol_sigma70_r4_t2"/>
</dbReference>
<dbReference type="Proteomes" id="UP000824124">
    <property type="component" value="Unassembled WGS sequence"/>
</dbReference>
<keyword evidence="2" id="KW-0805">Transcription regulation</keyword>
<evidence type="ECO:0000256" key="3">
    <source>
        <dbReference type="ARBA" id="ARBA00023082"/>
    </source>
</evidence>
<dbReference type="Pfam" id="PF08281">
    <property type="entry name" value="Sigma70_r4_2"/>
    <property type="match status" value="1"/>
</dbReference>
<dbReference type="InterPro" id="IPR007627">
    <property type="entry name" value="RNA_pol_sigma70_r2"/>
</dbReference>
<comment type="caution">
    <text evidence="7">The sequence shown here is derived from an EMBL/GenBank/DDBJ whole genome shotgun (WGS) entry which is preliminary data.</text>
</comment>
<dbReference type="GO" id="GO:0016987">
    <property type="term" value="F:sigma factor activity"/>
    <property type="evidence" value="ECO:0007669"/>
    <property type="project" value="UniProtKB-KW"/>
</dbReference>
<evidence type="ECO:0000313" key="7">
    <source>
        <dbReference type="EMBL" id="HIU10920.1"/>
    </source>
</evidence>
<reference evidence="7" key="2">
    <citation type="journal article" date="2021" name="PeerJ">
        <title>Extensive microbial diversity within the chicken gut microbiome revealed by metagenomics and culture.</title>
        <authorList>
            <person name="Gilroy R."/>
            <person name="Ravi A."/>
            <person name="Getino M."/>
            <person name="Pursley I."/>
            <person name="Horton D.L."/>
            <person name="Alikhan N.F."/>
            <person name="Baker D."/>
            <person name="Gharbi K."/>
            <person name="Hall N."/>
            <person name="Watson M."/>
            <person name="Adriaenssens E.M."/>
            <person name="Foster-Nyarko E."/>
            <person name="Jarju S."/>
            <person name="Secka A."/>
            <person name="Antonio M."/>
            <person name="Oren A."/>
            <person name="Chaudhuri R.R."/>
            <person name="La Ragione R."/>
            <person name="Hildebrand F."/>
            <person name="Pallen M.J."/>
        </authorList>
    </citation>
    <scope>NUCLEOTIDE SEQUENCE</scope>
    <source>
        <strain evidence="7">2830</strain>
    </source>
</reference>
<dbReference type="InterPro" id="IPR013324">
    <property type="entry name" value="RNA_pol_sigma_r3/r4-like"/>
</dbReference>
<dbReference type="Gene3D" id="1.10.10.10">
    <property type="entry name" value="Winged helix-like DNA-binding domain superfamily/Winged helix DNA-binding domain"/>
    <property type="match status" value="1"/>
</dbReference>
<name>A0A9D1KZS4_9FIRM</name>
<evidence type="ECO:0000256" key="4">
    <source>
        <dbReference type="ARBA" id="ARBA00023163"/>
    </source>
</evidence>
<protein>
    <submittedName>
        <fullName evidence="7">Sigma-70 family RNA polymerase sigma factor</fullName>
    </submittedName>
</protein>
<feature type="domain" description="RNA polymerase sigma factor 70 region 4 type 2" evidence="6">
    <location>
        <begin position="121"/>
        <end position="172"/>
    </location>
</feature>
<dbReference type="AlphaFoldDB" id="A0A9D1KZS4"/>
<evidence type="ECO:0000256" key="2">
    <source>
        <dbReference type="ARBA" id="ARBA00023015"/>
    </source>
</evidence>
<dbReference type="Pfam" id="PF04542">
    <property type="entry name" value="Sigma70_r2"/>
    <property type="match status" value="1"/>
</dbReference>
<proteinExistence type="inferred from homology"/>
<dbReference type="PANTHER" id="PTHR43133">
    <property type="entry name" value="RNA POLYMERASE ECF-TYPE SIGMA FACTO"/>
    <property type="match status" value="1"/>
</dbReference>
<dbReference type="Gene3D" id="1.10.1740.10">
    <property type="match status" value="1"/>
</dbReference>
<dbReference type="EMBL" id="DVMH01000033">
    <property type="protein sequence ID" value="HIU10920.1"/>
    <property type="molecule type" value="Genomic_DNA"/>
</dbReference>
<reference evidence="7" key="1">
    <citation type="submission" date="2020-10" db="EMBL/GenBank/DDBJ databases">
        <authorList>
            <person name="Gilroy R."/>
        </authorList>
    </citation>
    <scope>NUCLEOTIDE SEQUENCE</scope>
    <source>
        <strain evidence="7">2830</strain>
    </source>
</reference>
<dbReference type="InterPro" id="IPR013325">
    <property type="entry name" value="RNA_pol_sigma_r2"/>
</dbReference>